<feature type="non-terminal residue" evidence="1">
    <location>
        <position position="202"/>
    </location>
</feature>
<dbReference type="EMBL" id="CAJVQC010015757">
    <property type="protein sequence ID" value="CAG8670133.1"/>
    <property type="molecule type" value="Genomic_DNA"/>
</dbReference>
<keyword evidence="2" id="KW-1185">Reference proteome</keyword>
<reference evidence="1" key="1">
    <citation type="submission" date="2021-06" db="EMBL/GenBank/DDBJ databases">
        <authorList>
            <person name="Kallberg Y."/>
            <person name="Tangrot J."/>
            <person name="Rosling A."/>
        </authorList>
    </citation>
    <scope>NUCLEOTIDE SEQUENCE</scope>
    <source>
        <strain evidence="1">MA461A</strain>
    </source>
</reference>
<evidence type="ECO:0000313" key="2">
    <source>
        <dbReference type="Proteomes" id="UP000789920"/>
    </source>
</evidence>
<name>A0ACA9NQU6_9GLOM</name>
<accession>A0ACA9NQU6</accession>
<evidence type="ECO:0000313" key="1">
    <source>
        <dbReference type="EMBL" id="CAG8670133.1"/>
    </source>
</evidence>
<sequence>MEDITQDLFLAGDNVPCLDCRDKTLALFKDMIKRSKHLDTGTLKKEVEGAKNKNVIKFGQPPYLIGSSKILTYEQFKLNIIRTISSDYLVKGNLTFLASFVERFFKECQIVDIKEDVRDINHLVELFENFSTSFYGPYSSKNVQVTRSKDTADNKFSGDVTNLVFDEAAEEDDKKTHSRISLEEALKHSSPTKNNSKVKCKE</sequence>
<protein>
    <submittedName>
        <fullName evidence="1">30915_t:CDS:1</fullName>
    </submittedName>
</protein>
<proteinExistence type="predicted"/>
<comment type="caution">
    <text evidence="1">The sequence shown here is derived from an EMBL/GenBank/DDBJ whole genome shotgun (WGS) entry which is preliminary data.</text>
</comment>
<dbReference type="Proteomes" id="UP000789920">
    <property type="component" value="Unassembled WGS sequence"/>
</dbReference>
<organism evidence="1 2">
    <name type="scientific">Racocetra persica</name>
    <dbReference type="NCBI Taxonomy" id="160502"/>
    <lineage>
        <taxon>Eukaryota</taxon>
        <taxon>Fungi</taxon>
        <taxon>Fungi incertae sedis</taxon>
        <taxon>Mucoromycota</taxon>
        <taxon>Glomeromycotina</taxon>
        <taxon>Glomeromycetes</taxon>
        <taxon>Diversisporales</taxon>
        <taxon>Gigasporaceae</taxon>
        <taxon>Racocetra</taxon>
    </lineage>
</organism>
<gene>
    <name evidence="1" type="ORF">RPERSI_LOCUS8637</name>
</gene>